<keyword evidence="1" id="KW-0040">ANK repeat</keyword>
<feature type="transmembrane region" description="Helical" evidence="3">
    <location>
        <begin position="1010"/>
        <end position="1032"/>
    </location>
</feature>
<sequence length="1106" mass="124062">MARLVRNKRRPKLITPSNSSFSNCVQDHLFIQPLRGPLETFKPVVYLDEQGRRHGRVTDHLLQQQIENDRYKLKNHVAARVPVSSNLYGIRNPNIAALIRDVRIENEDDEEVDEDVDKLRADDEIKFIEYTKPSKLSTSKTNNRQISSISGKQSVKFDTTPSVNMARLVDSHLTELDDIDNTDGTDSEGEDDEEELESSKPTTDPDSNDRGQVDKSGFGFSETLSTSKENDNVLGIDSSLDYNRQSQEIHMPPSVEDITDFDEQKSNEQGLSGNEQSVPEVIQRKQELLSPSDKTEERQKSSSSSRPKTAHSSQTHSDKDKSNGDEQSKTSRSSSTSSDDTSALLRSDNDNASTTSEDEVNDEQEPAPAERSVKLDRISSNLSEITNNIDDDSSSSRSIEKPPQRDIKGEYDPSQVIKCKESFQPVINEAASYGHLDVVRDLIKRGQSVHTQNILQRTPLHEACVSGNGELVLELVNNGALLEQRDSRGMTPLHVAASHGTIKCIRVLCEKGCEVNAQDNFGLTAAHYSAMHNHVECLKYLVNVNHIDLSISNNESKLPIHYAAKHGSNNVLTFFLQSNLTLNATDVNGNTIAHEASEYNQLDAIKLIWKMNRILLKKKNHFGRTPIHTSALFGSIKVLHYLLELNFIDIDQPDNEGYTMAHLATSRGHAECFSCLISHDAQLDVYTFDRHESVMDVAKRSGKYGRIEQARFGKICCPSCEEKLAKEKHDRAHARNPVEQLIHSQIQRGYHLNMPTNRSTTNMRFVAKFDAFISVKHEPFSSYSLNKPASLSAAHILKEQIRVVSGCSSNILSSIGIIFLNKYIFSHCHVKTMTLTAIQMVFTSFGLVICLQMNTFVRKRVSLIKVLPLAISFCAFVVFTNLSLEYNTIGTYQLFKVLTTPVVALLSWQYYKIHYSRMVIATLIPVVIGVCTHSVNDIKLELFGTVVASVGVISASLYQVWIAERVKELEMNSQQLLFYQAPLSAVLLIPFIFFMEEFPTYTTYEEKQTAFVAILASGIVAFAVNLSVYWVIKNTSALTYNMIGHMKTVSILVGGFLIFKDDLNFKQFIGILLTLSGLFSYTFVKMSEQNQLPCKQWNASPKLGPI</sequence>
<evidence type="ECO:0000313" key="9">
    <source>
        <dbReference type="Proteomes" id="UP000663862"/>
    </source>
</evidence>
<feature type="compositionally biased region" description="Polar residues" evidence="2">
    <location>
        <begin position="378"/>
        <end position="388"/>
    </location>
</feature>
<dbReference type="AlphaFoldDB" id="A0A820RG63"/>
<dbReference type="InterPro" id="IPR004853">
    <property type="entry name" value="Sugar_P_trans_dom"/>
</dbReference>
<dbReference type="SUPFAM" id="SSF103481">
    <property type="entry name" value="Multidrug resistance efflux transporter EmrE"/>
    <property type="match status" value="1"/>
</dbReference>
<feature type="repeat" description="ANK" evidence="1">
    <location>
        <begin position="488"/>
        <end position="520"/>
    </location>
</feature>
<evidence type="ECO:0000313" key="10">
    <source>
        <dbReference type="Proteomes" id="UP000663873"/>
    </source>
</evidence>
<gene>
    <name evidence="6" type="ORF">HFQ381_LOCUS9408</name>
    <name evidence="8" type="ORF">QYT958_LOCUS24543</name>
    <name evidence="7" type="ORF">TSG867_LOCUS16167</name>
    <name evidence="5" type="ORF">UJA718_LOCUS6645</name>
</gene>
<feature type="compositionally biased region" description="Basic and acidic residues" evidence="2">
    <location>
        <begin position="316"/>
        <end position="329"/>
    </location>
</feature>
<name>A0A820RG63_9BILA</name>
<feature type="transmembrane region" description="Helical" evidence="3">
    <location>
        <begin position="1039"/>
        <end position="1059"/>
    </location>
</feature>
<feature type="compositionally biased region" description="Polar residues" evidence="2">
    <location>
        <begin position="267"/>
        <end position="277"/>
    </location>
</feature>
<evidence type="ECO:0000259" key="4">
    <source>
        <dbReference type="Pfam" id="PF03151"/>
    </source>
</evidence>
<feature type="compositionally biased region" description="Polar residues" evidence="2">
    <location>
        <begin position="301"/>
        <end position="315"/>
    </location>
</feature>
<dbReference type="InterPro" id="IPR036770">
    <property type="entry name" value="Ankyrin_rpt-contain_sf"/>
</dbReference>
<dbReference type="Proteomes" id="UP000663848">
    <property type="component" value="Unassembled WGS sequence"/>
</dbReference>
<dbReference type="Proteomes" id="UP000663862">
    <property type="component" value="Unassembled WGS sequence"/>
</dbReference>
<dbReference type="SMART" id="SM00248">
    <property type="entry name" value="ANK"/>
    <property type="match status" value="8"/>
</dbReference>
<dbReference type="SUPFAM" id="SSF48403">
    <property type="entry name" value="Ankyrin repeat"/>
    <property type="match status" value="1"/>
</dbReference>
<evidence type="ECO:0000313" key="5">
    <source>
        <dbReference type="EMBL" id="CAF4202567.1"/>
    </source>
</evidence>
<dbReference type="Pfam" id="PF00023">
    <property type="entry name" value="Ank"/>
    <property type="match status" value="1"/>
</dbReference>
<feature type="compositionally biased region" description="Low complexity" evidence="2">
    <location>
        <begin position="330"/>
        <end position="346"/>
    </location>
</feature>
<dbReference type="EMBL" id="CAJOBR010005265">
    <property type="protein sequence ID" value="CAF4812254.1"/>
    <property type="molecule type" value="Genomic_DNA"/>
</dbReference>
<reference evidence="7" key="1">
    <citation type="submission" date="2021-02" db="EMBL/GenBank/DDBJ databases">
        <authorList>
            <person name="Nowell W R."/>
        </authorList>
    </citation>
    <scope>NUCLEOTIDE SEQUENCE</scope>
</reference>
<comment type="caution">
    <text evidence="7">The sequence shown here is derived from an EMBL/GenBank/DDBJ whole genome shotgun (WGS) entry which is preliminary data.</text>
</comment>
<feature type="repeat" description="ANK" evidence="1">
    <location>
        <begin position="656"/>
        <end position="688"/>
    </location>
</feature>
<evidence type="ECO:0000313" key="8">
    <source>
        <dbReference type="EMBL" id="CAF4812254.1"/>
    </source>
</evidence>
<feature type="region of interest" description="Disordered" evidence="2">
    <location>
        <begin position="174"/>
        <end position="410"/>
    </location>
</feature>
<organism evidence="7 9">
    <name type="scientific">Rotaria socialis</name>
    <dbReference type="NCBI Taxonomy" id="392032"/>
    <lineage>
        <taxon>Eukaryota</taxon>
        <taxon>Metazoa</taxon>
        <taxon>Spiralia</taxon>
        <taxon>Gnathifera</taxon>
        <taxon>Rotifera</taxon>
        <taxon>Eurotatoria</taxon>
        <taxon>Bdelloidea</taxon>
        <taxon>Philodinida</taxon>
        <taxon>Philodinidae</taxon>
        <taxon>Rotaria</taxon>
    </lineage>
</organism>
<feature type="transmembrane region" description="Helical" evidence="3">
    <location>
        <begin position="942"/>
        <end position="964"/>
    </location>
</feature>
<keyword evidence="3" id="KW-0472">Membrane</keyword>
<dbReference type="EMBL" id="CAJOBP010000630">
    <property type="protein sequence ID" value="CAF4202567.1"/>
    <property type="molecule type" value="Genomic_DNA"/>
</dbReference>
<keyword evidence="10" id="KW-1185">Reference proteome</keyword>
<evidence type="ECO:0000256" key="1">
    <source>
        <dbReference type="PROSITE-ProRule" id="PRU00023"/>
    </source>
</evidence>
<dbReference type="Pfam" id="PF12796">
    <property type="entry name" value="Ank_2"/>
    <property type="match status" value="2"/>
</dbReference>
<dbReference type="EMBL" id="CAJOBO010000494">
    <property type="protein sequence ID" value="CAF4233927.1"/>
    <property type="molecule type" value="Genomic_DNA"/>
</dbReference>
<evidence type="ECO:0000256" key="2">
    <source>
        <dbReference type="SAM" id="MobiDB-lite"/>
    </source>
</evidence>
<dbReference type="Proteomes" id="UP000663873">
    <property type="component" value="Unassembled WGS sequence"/>
</dbReference>
<keyword evidence="3" id="KW-1133">Transmembrane helix</keyword>
<accession>A0A820RG63</accession>
<dbReference type="PROSITE" id="PS50088">
    <property type="entry name" value="ANK_REPEAT"/>
    <property type="match status" value="4"/>
</dbReference>
<feature type="transmembrane region" description="Helical" evidence="3">
    <location>
        <begin position="976"/>
        <end position="995"/>
    </location>
</feature>
<feature type="compositionally biased region" description="Basic and acidic residues" evidence="2">
    <location>
        <begin position="282"/>
        <end position="300"/>
    </location>
</feature>
<dbReference type="PANTHER" id="PTHR24184">
    <property type="entry name" value="SI:CH211-189E2.2"/>
    <property type="match status" value="1"/>
</dbReference>
<feature type="transmembrane region" description="Helical" evidence="3">
    <location>
        <begin position="1065"/>
        <end position="1084"/>
    </location>
</feature>
<feature type="domain" description="Sugar phosphate transporter" evidence="4">
    <location>
        <begin position="814"/>
        <end position="1081"/>
    </location>
</feature>
<feature type="transmembrane region" description="Helical" evidence="3">
    <location>
        <begin position="832"/>
        <end position="851"/>
    </location>
</feature>
<evidence type="ECO:0000313" key="6">
    <source>
        <dbReference type="EMBL" id="CAF4233927.1"/>
    </source>
</evidence>
<proteinExistence type="predicted"/>
<dbReference type="EMBL" id="CAJOBQ010000976">
    <property type="protein sequence ID" value="CAF4440815.1"/>
    <property type="molecule type" value="Genomic_DNA"/>
</dbReference>
<feature type="repeat" description="ANK" evidence="1">
    <location>
        <begin position="455"/>
        <end position="487"/>
    </location>
</feature>
<dbReference type="InterPro" id="IPR002110">
    <property type="entry name" value="Ankyrin_rpt"/>
</dbReference>
<feature type="compositionally biased region" description="Acidic residues" evidence="2">
    <location>
        <begin position="176"/>
        <end position="196"/>
    </location>
</feature>
<keyword evidence="3" id="KW-0812">Transmembrane</keyword>
<feature type="transmembrane region" description="Helical" evidence="3">
    <location>
        <begin position="894"/>
        <end position="911"/>
    </location>
</feature>
<feature type="compositionally biased region" description="Acidic residues" evidence="2">
    <location>
        <begin position="356"/>
        <end position="365"/>
    </location>
</feature>
<evidence type="ECO:0000256" key="3">
    <source>
        <dbReference type="SAM" id="Phobius"/>
    </source>
</evidence>
<dbReference type="PANTHER" id="PTHR24184:SF11">
    <property type="entry name" value="ANKYRIN REPEAT AND SOCS BOX CONTAINING 3"/>
    <property type="match status" value="1"/>
</dbReference>
<feature type="compositionally biased region" description="Basic and acidic residues" evidence="2">
    <location>
        <begin position="398"/>
        <end position="410"/>
    </location>
</feature>
<feature type="transmembrane region" description="Helical" evidence="3">
    <location>
        <begin position="918"/>
        <end position="936"/>
    </location>
</feature>
<dbReference type="InterPro" id="IPR037185">
    <property type="entry name" value="EmrE-like"/>
</dbReference>
<dbReference type="Proteomes" id="UP000663851">
    <property type="component" value="Unassembled WGS sequence"/>
</dbReference>
<dbReference type="Gene3D" id="1.25.40.20">
    <property type="entry name" value="Ankyrin repeat-containing domain"/>
    <property type="match status" value="1"/>
</dbReference>
<feature type="repeat" description="ANK" evidence="1">
    <location>
        <begin position="555"/>
        <end position="587"/>
    </location>
</feature>
<evidence type="ECO:0000313" key="7">
    <source>
        <dbReference type="EMBL" id="CAF4440815.1"/>
    </source>
</evidence>
<dbReference type="Pfam" id="PF03151">
    <property type="entry name" value="TPT"/>
    <property type="match status" value="1"/>
</dbReference>
<feature type="transmembrane region" description="Helical" evidence="3">
    <location>
        <begin position="863"/>
        <end position="882"/>
    </location>
</feature>
<protein>
    <recommendedName>
        <fullName evidence="4">Sugar phosphate transporter domain-containing protein</fullName>
    </recommendedName>
</protein>
<dbReference type="PROSITE" id="PS50297">
    <property type="entry name" value="ANK_REP_REGION"/>
    <property type="match status" value="2"/>
</dbReference>